<dbReference type="InterPro" id="IPR028082">
    <property type="entry name" value="Peripla_BP_I"/>
</dbReference>
<organism evidence="2 3">
    <name type="scientific">Wenxinia saemankumensis</name>
    <dbReference type="NCBI Taxonomy" id="1447782"/>
    <lineage>
        <taxon>Bacteria</taxon>
        <taxon>Pseudomonadati</taxon>
        <taxon>Pseudomonadota</taxon>
        <taxon>Alphaproteobacteria</taxon>
        <taxon>Rhodobacterales</taxon>
        <taxon>Roseobacteraceae</taxon>
        <taxon>Wenxinia</taxon>
    </lineage>
</organism>
<dbReference type="PANTHER" id="PTHR47628:SF1">
    <property type="entry name" value="ALIPHATIC AMIDASE EXPRESSION-REGULATING PROTEIN"/>
    <property type="match status" value="1"/>
</dbReference>
<dbReference type="PANTHER" id="PTHR47628">
    <property type="match status" value="1"/>
</dbReference>
<evidence type="ECO:0000313" key="3">
    <source>
        <dbReference type="Proteomes" id="UP000184292"/>
    </source>
</evidence>
<dbReference type="Gene3D" id="3.40.50.2300">
    <property type="match status" value="2"/>
</dbReference>
<accession>A0A1M6AB90</accession>
<dbReference type="Proteomes" id="UP000184292">
    <property type="component" value="Unassembled WGS sequence"/>
</dbReference>
<dbReference type="NCBIfam" id="TIGR03407">
    <property type="entry name" value="urea_ABC_UrtA"/>
    <property type="match status" value="1"/>
</dbReference>
<keyword evidence="1" id="KW-0732">Signal</keyword>
<dbReference type="SUPFAM" id="SSF53822">
    <property type="entry name" value="Periplasmic binding protein-like I"/>
    <property type="match status" value="1"/>
</dbReference>
<name>A0A1M6AB90_9RHOB</name>
<dbReference type="STRING" id="1447782.SAMN05444417_0337"/>
<dbReference type="FunFam" id="3.40.50.2300:FF:000097">
    <property type="entry name" value="Branched-chain amino acid ABC transporter substrate-binding protein"/>
    <property type="match status" value="1"/>
</dbReference>
<proteinExistence type="predicted"/>
<evidence type="ECO:0000256" key="1">
    <source>
        <dbReference type="SAM" id="SignalP"/>
    </source>
</evidence>
<feature type="signal peptide" evidence="1">
    <location>
        <begin position="1"/>
        <end position="28"/>
    </location>
</feature>
<protein>
    <submittedName>
        <fullName evidence="2">Amino acid/amide ABC transporter substrate-binding protein, HAAT family</fullName>
    </submittedName>
</protein>
<dbReference type="RefSeq" id="WP_073325962.1">
    <property type="nucleotide sequence ID" value="NZ_FQYO01000001.1"/>
</dbReference>
<sequence>MGTIPVKTTHLTSALAAAAALVGGAALAQESCEDPIRVGVLHSLSGTMAISETTLKDAMEMLIAQQNEAGGLLGCEIEAVVVDPASDWPRFAELARQLIEVDEVDVIFGNWTSVSRKSVLPVLEELNGLLFYPVQYEGEESSRNVFYTGAAPNQQAIPAVDYFLEELGVEKFALLGTDYVYPRTTNNILESYLQEQGIASEDIFVNYTPFSHSDWSTIVADVIELGADGSQVGVISTINGDANIGFYTELAAQGVSADDIPVVAFSVGEEELSGLDTSNLEGHLAAWNYFMSADTPENAEFIAAWHEFIGDEARVTNDPMEAHYIGFNMWVNAVEEAGTTDVDAVREAMWGQEFPNLTGGTAVMGTNHHLSKPVLIGEIRADGQFDIISQTDPVPGDAWTDYLPDSAVLESDWETLECGMYNTETETCVQLTSNY</sequence>
<dbReference type="InterPro" id="IPR017777">
    <property type="entry name" value="ABC_urea-bd_UrtA"/>
</dbReference>
<feature type="chain" id="PRO_5012093239" evidence="1">
    <location>
        <begin position="29"/>
        <end position="435"/>
    </location>
</feature>
<keyword evidence="3" id="KW-1185">Reference proteome</keyword>
<dbReference type="EMBL" id="FQYO01000001">
    <property type="protein sequence ID" value="SHI33687.1"/>
    <property type="molecule type" value="Genomic_DNA"/>
</dbReference>
<dbReference type="AlphaFoldDB" id="A0A1M6AB90"/>
<dbReference type="CDD" id="cd06355">
    <property type="entry name" value="PBP1_FmdD-like"/>
    <property type="match status" value="1"/>
</dbReference>
<reference evidence="2 3" key="1">
    <citation type="submission" date="2016-11" db="EMBL/GenBank/DDBJ databases">
        <authorList>
            <person name="Jaros S."/>
            <person name="Januszkiewicz K."/>
            <person name="Wedrychowicz H."/>
        </authorList>
    </citation>
    <scope>NUCLEOTIDE SEQUENCE [LARGE SCALE GENOMIC DNA]</scope>
    <source>
        <strain evidence="2 3">DSM 100565</strain>
    </source>
</reference>
<dbReference type="OrthoDB" id="9802022at2"/>
<evidence type="ECO:0000313" key="2">
    <source>
        <dbReference type="EMBL" id="SHI33687.1"/>
    </source>
</evidence>
<gene>
    <name evidence="2" type="ORF">SAMN05444417_0337</name>
</gene>
<dbReference type="Pfam" id="PF13433">
    <property type="entry name" value="Peripla_BP_5"/>
    <property type="match status" value="1"/>
</dbReference>